<dbReference type="EMBL" id="VWCJ01000004">
    <property type="protein sequence ID" value="KAA4998873.1"/>
    <property type="molecule type" value="Genomic_DNA"/>
</dbReference>
<gene>
    <name evidence="2" type="ORF">F2Z89_08405</name>
</gene>
<name>A0A642F2Q0_BACFG</name>
<sequence length="141" mass="16227">MKKYRTFDCSIIELDRHHSDRKGNLSVVENGSTLPFNVKRVYYLYDVPGGESRGAHAHKDLSQLIIAASGSFRVTLDDGKVKRSFFLNRPYQGLYVKPGIWRDLDDFSSGAVCMVLASDVYLKEDYIRCYDDFLTFRNIEL</sequence>
<dbReference type="InterPro" id="IPR014710">
    <property type="entry name" value="RmlC-like_jellyroll"/>
</dbReference>
<accession>A0A642F2Q0</accession>
<dbReference type="Pfam" id="PF05523">
    <property type="entry name" value="FdtA"/>
    <property type="match status" value="1"/>
</dbReference>
<comment type="caution">
    <text evidence="2">The sequence shown here is derived from an EMBL/GenBank/DDBJ whole genome shotgun (WGS) entry which is preliminary data.</text>
</comment>
<reference evidence="2 3" key="1">
    <citation type="journal article" date="2019" name="Nat. Med.">
        <title>A library of human gut bacterial isolates paired with longitudinal multiomics data enables mechanistic microbiome research.</title>
        <authorList>
            <person name="Poyet M."/>
            <person name="Groussin M."/>
            <person name="Gibbons S.M."/>
            <person name="Avila-Pacheco J."/>
            <person name="Jiang X."/>
            <person name="Kearney S.M."/>
            <person name="Perrotta A.R."/>
            <person name="Berdy B."/>
            <person name="Zhao S."/>
            <person name="Lieberman T.D."/>
            <person name="Swanson P.K."/>
            <person name="Smith M."/>
            <person name="Roesemann S."/>
            <person name="Alexander J.E."/>
            <person name="Rich S.A."/>
            <person name="Livny J."/>
            <person name="Vlamakis H."/>
            <person name="Clish C."/>
            <person name="Bullock K."/>
            <person name="Deik A."/>
            <person name="Scott J."/>
            <person name="Pierce K.A."/>
            <person name="Xavier R.J."/>
            <person name="Alm E.J."/>
        </authorList>
    </citation>
    <scope>NUCLEOTIDE SEQUENCE [LARGE SCALE GENOMIC DNA]</scope>
    <source>
        <strain evidence="2 3">BIOML-A46</strain>
    </source>
</reference>
<dbReference type="SUPFAM" id="SSF51182">
    <property type="entry name" value="RmlC-like cupins"/>
    <property type="match status" value="1"/>
</dbReference>
<dbReference type="AlphaFoldDB" id="A0A642F2Q0"/>
<dbReference type="RefSeq" id="WP_042984851.1">
    <property type="nucleotide sequence ID" value="NZ_CP131536.1"/>
</dbReference>
<evidence type="ECO:0000313" key="3">
    <source>
        <dbReference type="Proteomes" id="UP000460666"/>
    </source>
</evidence>
<feature type="domain" description="Sugar 3,4-ketoisomerase QdtA cupin" evidence="1">
    <location>
        <begin position="8"/>
        <end position="137"/>
    </location>
</feature>
<dbReference type="Gene3D" id="2.60.120.10">
    <property type="entry name" value="Jelly Rolls"/>
    <property type="match status" value="1"/>
</dbReference>
<dbReference type="CDD" id="cd20292">
    <property type="entry name" value="cupin_QdtA-like"/>
    <property type="match status" value="1"/>
</dbReference>
<dbReference type="Proteomes" id="UP000460666">
    <property type="component" value="Unassembled WGS sequence"/>
</dbReference>
<dbReference type="InterPro" id="IPR008894">
    <property type="entry name" value="QdtA_cupin_dom"/>
</dbReference>
<proteinExistence type="predicted"/>
<evidence type="ECO:0000313" key="2">
    <source>
        <dbReference type="EMBL" id="KAA4998873.1"/>
    </source>
</evidence>
<evidence type="ECO:0000259" key="1">
    <source>
        <dbReference type="Pfam" id="PF05523"/>
    </source>
</evidence>
<dbReference type="InterPro" id="IPR011051">
    <property type="entry name" value="RmlC_Cupin_sf"/>
</dbReference>
<protein>
    <submittedName>
        <fullName evidence="2">WxcM-like domain-containing protein</fullName>
    </submittedName>
</protein>
<organism evidence="2 3">
    <name type="scientific">Bacteroides fragilis</name>
    <dbReference type="NCBI Taxonomy" id="817"/>
    <lineage>
        <taxon>Bacteria</taxon>
        <taxon>Pseudomonadati</taxon>
        <taxon>Bacteroidota</taxon>
        <taxon>Bacteroidia</taxon>
        <taxon>Bacteroidales</taxon>
        <taxon>Bacteroidaceae</taxon>
        <taxon>Bacteroides</taxon>
    </lineage>
</organism>